<reference evidence="2" key="1">
    <citation type="submission" date="2021-05" db="EMBL/GenBank/DDBJ databases">
        <title>Comparative genomics of three Colletotrichum scovillei strains and genetic complementation revealed genes involved fungal growth and virulence on chili pepper.</title>
        <authorList>
            <person name="Hsieh D.-K."/>
            <person name="Chuang S.-C."/>
            <person name="Chen C.-Y."/>
            <person name="Chao Y.-T."/>
            <person name="Lu M.-Y.J."/>
            <person name="Lee M.-H."/>
            <person name="Shih M.-C."/>
        </authorList>
    </citation>
    <scope>NUCLEOTIDE SEQUENCE</scope>
    <source>
        <strain evidence="2">Coll-153</strain>
    </source>
</reference>
<sequence length="115" mass="12790">MIPANAVEWATQRSGRPNKPGISSRTTSPVSFSLMETSWSCQTYDIRKSHVLVRDNLEFESPPQRSFAGSSAIQTGHAARISTDRMRGPQSSIITPPADIAHRRTDIWAILRANR</sequence>
<evidence type="ECO:0000313" key="3">
    <source>
        <dbReference type="Proteomes" id="UP000699042"/>
    </source>
</evidence>
<feature type="region of interest" description="Disordered" evidence="1">
    <location>
        <begin position="1"/>
        <end position="28"/>
    </location>
</feature>
<proteinExistence type="predicted"/>
<evidence type="ECO:0000313" key="2">
    <source>
        <dbReference type="EMBL" id="KAG7051892.1"/>
    </source>
</evidence>
<dbReference type="EMBL" id="JAESDN010000004">
    <property type="protein sequence ID" value="KAG7051892.1"/>
    <property type="molecule type" value="Genomic_DNA"/>
</dbReference>
<feature type="region of interest" description="Disordered" evidence="1">
    <location>
        <begin position="61"/>
        <end position="98"/>
    </location>
</feature>
<evidence type="ECO:0000256" key="1">
    <source>
        <dbReference type="SAM" id="MobiDB-lite"/>
    </source>
</evidence>
<accession>A0A9P7R9R2</accession>
<feature type="compositionally biased region" description="Polar residues" evidence="1">
    <location>
        <begin position="63"/>
        <end position="74"/>
    </location>
</feature>
<name>A0A9P7R9R2_9PEZI</name>
<protein>
    <submittedName>
        <fullName evidence="2">Uncharacterized protein</fullName>
    </submittedName>
</protein>
<keyword evidence="3" id="KW-1185">Reference proteome</keyword>
<gene>
    <name evidence="2" type="ORF">JMJ77_002505</name>
</gene>
<organism evidence="2 3">
    <name type="scientific">Colletotrichum scovillei</name>
    <dbReference type="NCBI Taxonomy" id="1209932"/>
    <lineage>
        <taxon>Eukaryota</taxon>
        <taxon>Fungi</taxon>
        <taxon>Dikarya</taxon>
        <taxon>Ascomycota</taxon>
        <taxon>Pezizomycotina</taxon>
        <taxon>Sordariomycetes</taxon>
        <taxon>Hypocreomycetidae</taxon>
        <taxon>Glomerellales</taxon>
        <taxon>Glomerellaceae</taxon>
        <taxon>Colletotrichum</taxon>
        <taxon>Colletotrichum acutatum species complex</taxon>
    </lineage>
</organism>
<dbReference type="Proteomes" id="UP000699042">
    <property type="component" value="Unassembled WGS sequence"/>
</dbReference>
<comment type="caution">
    <text evidence="2">The sequence shown here is derived from an EMBL/GenBank/DDBJ whole genome shotgun (WGS) entry which is preliminary data.</text>
</comment>
<feature type="compositionally biased region" description="Polar residues" evidence="1">
    <location>
        <begin position="11"/>
        <end position="28"/>
    </location>
</feature>
<dbReference type="AlphaFoldDB" id="A0A9P7R9R2"/>